<dbReference type="InParanoid" id="A0A401GPA9"/>
<feature type="region of interest" description="Disordered" evidence="1">
    <location>
        <begin position="66"/>
        <end position="94"/>
    </location>
</feature>
<sequence>MGACSKALTEGTLVMGPLLAVTCSGDGQPSDLWQWAHPSYYTLGDGPTAQQYSYGGGPTAQHITYGGGPTAQNNTYGGGPTAQKYPYGGGPITK</sequence>
<proteinExistence type="predicted"/>
<keyword evidence="3" id="KW-1185">Reference proteome</keyword>
<gene>
    <name evidence="2" type="ORF">SCP_0510590</name>
</gene>
<evidence type="ECO:0000313" key="2">
    <source>
        <dbReference type="EMBL" id="GBE84000.1"/>
    </source>
</evidence>
<dbReference type="GeneID" id="38780917"/>
<evidence type="ECO:0000313" key="3">
    <source>
        <dbReference type="Proteomes" id="UP000287166"/>
    </source>
</evidence>
<dbReference type="AlphaFoldDB" id="A0A401GPA9"/>
<evidence type="ECO:0000256" key="1">
    <source>
        <dbReference type="SAM" id="MobiDB-lite"/>
    </source>
</evidence>
<organism evidence="2 3">
    <name type="scientific">Sparassis crispa</name>
    <dbReference type="NCBI Taxonomy" id="139825"/>
    <lineage>
        <taxon>Eukaryota</taxon>
        <taxon>Fungi</taxon>
        <taxon>Dikarya</taxon>
        <taxon>Basidiomycota</taxon>
        <taxon>Agaricomycotina</taxon>
        <taxon>Agaricomycetes</taxon>
        <taxon>Polyporales</taxon>
        <taxon>Sparassidaceae</taxon>
        <taxon>Sparassis</taxon>
    </lineage>
</organism>
<dbReference type="RefSeq" id="XP_027614913.1">
    <property type="nucleotide sequence ID" value="XM_027759112.1"/>
</dbReference>
<dbReference type="EMBL" id="BFAD01000005">
    <property type="protein sequence ID" value="GBE84000.1"/>
    <property type="molecule type" value="Genomic_DNA"/>
</dbReference>
<protein>
    <submittedName>
        <fullName evidence="2">Uncharacterized protein</fullName>
    </submittedName>
</protein>
<comment type="caution">
    <text evidence="2">The sequence shown here is derived from an EMBL/GenBank/DDBJ whole genome shotgun (WGS) entry which is preliminary data.</text>
</comment>
<reference evidence="2 3" key="1">
    <citation type="journal article" date="2018" name="Sci. Rep.">
        <title>Genome sequence of the cauliflower mushroom Sparassis crispa (Hanabiratake) and its association with beneficial usage.</title>
        <authorList>
            <person name="Kiyama R."/>
            <person name="Furutani Y."/>
            <person name="Kawaguchi K."/>
            <person name="Nakanishi T."/>
        </authorList>
    </citation>
    <scope>NUCLEOTIDE SEQUENCE [LARGE SCALE GENOMIC DNA]</scope>
</reference>
<name>A0A401GPA9_9APHY</name>
<accession>A0A401GPA9</accession>
<dbReference type="Proteomes" id="UP000287166">
    <property type="component" value="Unassembled WGS sequence"/>
</dbReference>